<feature type="transmembrane region" description="Helical" evidence="1">
    <location>
        <begin position="69"/>
        <end position="94"/>
    </location>
</feature>
<evidence type="ECO:0000256" key="1">
    <source>
        <dbReference type="SAM" id="Phobius"/>
    </source>
</evidence>
<sequence>MNDEARVANPSAVAAKKKLTSQFFKKGIVIALFSGVMYGFYSAFLTLGMSKGVWADWYGVNKAALSAFVITYLLGALGSAVNDTCSAGWALLNVGIKGKLGDFFRTIKSKPGRVMILAALVGGPISSTAYVVGLQMAGSIVIPITALCPAIGAILGRLLFKQQLNKRMMLGIAICVLSSFMIGSTSIAGDAPKGMFLGICIAFIAALGWGFEGCVAGYGTSMIDYEIGITIRQVISGLSNLLILLPIFALMAGNIGLSANLATQAFTSGPAMIWIAIAGFCAFISYMSWYRGNSMCGAALGMACNGTYSFWGPFCCWIVLGVFAGMKGWALPPIVWIAAVMMVFGILIIAMNPLDLFRKGRGQGEQKIAS</sequence>
<reference evidence="3" key="1">
    <citation type="submission" date="2015-05" db="EMBL/GenBank/DDBJ databases">
        <authorList>
            <person name="Urmite Genomes"/>
        </authorList>
    </citation>
    <scope>NUCLEOTIDE SEQUENCE [LARGE SCALE GENOMIC DNA]</scope>
    <source>
        <strain evidence="3">LF1</strain>
    </source>
</reference>
<organism evidence="2 3">
    <name type="scientific">Neobacillus massiliamazoniensis</name>
    <dbReference type="NCBI Taxonomy" id="1499688"/>
    <lineage>
        <taxon>Bacteria</taxon>
        <taxon>Bacillati</taxon>
        <taxon>Bacillota</taxon>
        <taxon>Bacilli</taxon>
        <taxon>Bacillales</taxon>
        <taxon>Bacillaceae</taxon>
        <taxon>Neobacillus</taxon>
    </lineage>
</organism>
<feature type="transmembrane region" description="Helical" evidence="1">
    <location>
        <begin position="140"/>
        <end position="160"/>
    </location>
</feature>
<feature type="transmembrane region" description="Helical" evidence="1">
    <location>
        <begin position="195"/>
        <end position="218"/>
    </location>
</feature>
<feature type="transmembrane region" description="Helical" evidence="1">
    <location>
        <begin position="271"/>
        <end position="290"/>
    </location>
</feature>
<evidence type="ECO:0000313" key="2">
    <source>
        <dbReference type="EMBL" id="CRK81827.1"/>
    </source>
</evidence>
<keyword evidence="1" id="KW-0812">Transmembrane</keyword>
<keyword evidence="3" id="KW-1185">Reference proteome</keyword>
<proteinExistence type="predicted"/>
<evidence type="ECO:0000313" key="3">
    <source>
        <dbReference type="Proteomes" id="UP000199087"/>
    </source>
</evidence>
<feature type="transmembrane region" description="Helical" evidence="1">
    <location>
        <begin position="27"/>
        <end position="49"/>
    </location>
</feature>
<keyword evidence="1" id="KW-0472">Membrane</keyword>
<dbReference type="RefSeq" id="WP_090633390.1">
    <property type="nucleotide sequence ID" value="NZ_CVRB01000002.1"/>
</dbReference>
<keyword evidence="1" id="KW-1133">Transmembrane helix</keyword>
<gene>
    <name evidence="2" type="ORF">BN000_01742</name>
</gene>
<feature type="transmembrane region" description="Helical" evidence="1">
    <location>
        <begin position="238"/>
        <end position="259"/>
    </location>
</feature>
<accession>A0A0U1NUT8</accession>
<feature type="transmembrane region" description="Helical" evidence="1">
    <location>
        <begin position="302"/>
        <end position="324"/>
    </location>
</feature>
<dbReference type="Proteomes" id="UP000199087">
    <property type="component" value="Unassembled WGS sequence"/>
</dbReference>
<protein>
    <submittedName>
        <fullName evidence="2">Transporter, drug/metabolite exporter family</fullName>
    </submittedName>
</protein>
<feature type="transmembrane region" description="Helical" evidence="1">
    <location>
        <begin position="330"/>
        <end position="351"/>
    </location>
</feature>
<dbReference type="OrthoDB" id="5604143at2"/>
<dbReference type="EMBL" id="CVRB01000002">
    <property type="protein sequence ID" value="CRK81827.1"/>
    <property type="molecule type" value="Genomic_DNA"/>
</dbReference>
<dbReference type="AlphaFoldDB" id="A0A0U1NUT8"/>
<name>A0A0U1NUT8_9BACI</name>
<feature type="transmembrane region" description="Helical" evidence="1">
    <location>
        <begin position="114"/>
        <end position="134"/>
    </location>
</feature>
<dbReference type="STRING" id="1499688.BN000_01742"/>
<feature type="transmembrane region" description="Helical" evidence="1">
    <location>
        <begin position="169"/>
        <end position="189"/>
    </location>
</feature>